<accession>A0ABR4I4V1</accession>
<reference evidence="2 3" key="1">
    <citation type="submission" date="2024-07" db="EMBL/GenBank/DDBJ databases">
        <title>Section-level genome sequencing and comparative genomics of Aspergillus sections Usti and Cavernicolus.</title>
        <authorList>
            <consortium name="Lawrence Berkeley National Laboratory"/>
            <person name="Nybo J.L."/>
            <person name="Vesth T.C."/>
            <person name="Theobald S."/>
            <person name="Frisvad J.C."/>
            <person name="Larsen T.O."/>
            <person name="Kjaerboelling I."/>
            <person name="Rothschild-Mancinelli K."/>
            <person name="Lyhne E.K."/>
            <person name="Kogle M.E."/>
            <person name="Barry K."/>
            <person name="Clum A."/>
            <person name="Na H."/>
            <person name="Ledsgaard L."/>
            <person name="Lin J."/>
            <person name="Lipzen A."/>
            <person name="Kuo A."/>
            <person name="Riley R."/>
            <person name="Mondo S."/>
            <person name="LaButti K."/>
            <person name="Haridas S."/>
            <person name="Pangalinan J."/>
            <person name="Salamov A.A."/>
            <person name="Simmons B.A."/>
            <person name="Magnuson J.K."/>
            <person name="Chen J."/>
            <person name="Drula E."/>
            <person name="Henrissat B."/>
            <person name="Wiebenga A."/>
            <person name="Lubbers R.J."/>
            <person name="Gomes A.C."/>
            <person name="Makela M.R."/>
            <person name="Stajich J."/>
            <person name="Grigoriev I.V."/>
            <person name="Mortensen U.H."/>
            <person name="De vries R.P."/>
            <person name="Baker S.E."/>
            <person name="Andersen M.R."/>
        </authorList>
    </citation>
    <scope>NUCLEOTIDE SEQUENCE [LARGE SCALE GENOMIC DNA]</scope>
    <source>
        <strain evidence="2 3">CBS 600.67</strain>
    </source>
</reference>
<dbReference type="Proteomes" id="UP001610335">
    <property type="component" value="Unassembled WGS sequence"/>
</dbReference>
<proteinExistence type="predicted"/>
<feature type="chain" id="PRO_5046577865" description="Secreted protein" evidence="1">
    <location>
        <begin position="19"/>
        <end position="83"/>
    </location>
</feature>
<organism evidence="2 3">
    <name type="scientific">Aspergillus cavernicola</name>
    <dbReference type="NCBI Taxonomy" id="176166"/>
    <lineage>
        <taxon>Eukaryota</taxon>
        <taxon>Fungi</taxon>
        <taxon>Dikarya</taxon>
        <taxon>Ascomycota</taxon>
        <taxon>Pezizomycotina</taxon>
        <taxon>Eurotiomycetes</taxon>
        <taxon>Eurotiomycetidae</taxon>
        <taxon>Eurotiales</taxon>
        <taxon>Aspergillaceae</taxon>
        <taxon>Aspergillus</taxon>
        <taxon>Aspergillus subgen. Nidulantes</taxon>
    </lineage>
</organism>
<keyword evidence="3" id="KW-1185">Reference proteome</keyword>
<evidence type="ECO:0000256" key="1">
    <source>
        <dbReference type="SAM" id="SignalP"/>
    </source>
</evidence>
<protein>
    <recommendedName>
        <fullName evidence="4">Secreted protein</fullName>
    </recommendedName>
</protein>
<evidence type="ECO:0000313" key="3">
    <source>
        <dbReference type="Proteomes" id="UP001610335"/>
    </source>
</evidence>
<evidence type="ECO:0000313" key="2">
    <source>
        <dbReference type="EMBL" id="KAL2822784.1"/>
    </source>
</evidence>
<sequence>MALRVKILLFLLFSLSHGWLRYHQLLRIIHERLILMASGINIVDNRSTKITVHYLTGQVHPDHNSIEKSKPMKKHPMVLINFE</sequence>
<gene>
    <name evidence="2" type="ORF">BDW59DRAFT_100872</name>
</gene>
<comment type="caution">
    <text evidence="2">The sequence shown here is derived from an EMBL/GenBank/DDBJ whole genome shotgun (WGS) entry which is preliminary data.</text>
</comment>
<name>A0ABR4I4V1_9EURO</name>
<keyword evidence="1" id="KW-0732">Signal</keyword>
<dbReference type="EMBL" id="JBFXLS010000056">
    <property type="protein sequence ID" value="KAL2822784.1"/>
    <property type="molecule type" value="Genomic_DNA"/>
</dbReference>
<evidence type="ECO:0008006" key="4">
    <source>
        <dbReference type="Google" id="ProtNLM"/>
    </source>
</evidence>
<feature type="signal peptide" evidence="1">
    <location>
        <begin position="1"/>
        <end position="18"/>
    </location>
</feature>